<evidence type="ECO:0000313" key="3">
    <source>
        <dbReference type="Proteomes" id="UP000320011"/>
    </source>
</evidence>
<dbReference type="InterPro" id="IPR027417">
    <property type="entry name" value="P-loop_NTPase"/>
</dbReference>
<dbReference type="SUPFAM" id="SSF46894">
    <property type="entry name" value="C-terminal effector domain of the bipartite response regulators"/>
    <property type="match status" value="1"/>
</dbReference>
<dbReference type="RefSeq" id="WP_144589142.1">
    <property type="nucleotide sequence ID" value="NZ_VJWX01000147.1"/>
</dbReference>
<dbReference type="Gene3D" id="1.10.10.10">
    <property type="entry name" value="Winged helix-like DNA-binding domain superfamily/Winged helix DNA-binding domain"/>
    <property type="match status" value="1"/>
</dbReference>
<protein>
    <recommendedName>
        <fullName evidence="1">HTH luxR-type domain-containing protein</fullName>
    </recommendedName>
</protein>
<reference evidence="2 3" key="2">
    <citation type="submission" date="2019-08" db="EMBL/GenBank/DDBJ databases">
        <title>Amycolatopsis acidicola sp. nov., isolated from peat swamp forest soil.</title>
        <authorList>
            <person name="Srisuk N."/>
        </authorList>
    </citation>
    <scope>NUCLEOTIDE SEQUENCE [LARGE SCALE GENOMIC DNA]</scope>
    <source>
        <strain evidence="2 3">TBRC 6029</strain>
    </source>
</reference>
<sequence>MRSDSDGSRPYRLRRAGRAGAGEWIAALTAPGAGLRLVVLTGAAGLGRSTVLADAEARLAARGVPTVRVGITRTDRERRGSVASRLRSALAGRRHAVVFLDDVQWIDDASLAELAQDPPTTVVCACRTPLPEAAEGLRSAFAALCRERTAEVLALRPADRAETAVLLTGLLRARPAGELAETLRRAARGVPALLEAAITGYREAGSLRVVDRHAYLLPPEQLPRLPADHTALAGIRALGDTVWPVAKAIAILAPLLSPRGGGVPLVAEATGLAEDQVRAALHALWSEGLIHRVSLRFRVPVLAWLLRSSADSSERRRIAQVAIDAVWEGGIAGSDPRFLPEQLVQAGRPADPDRAGGELLARGREAMLGDAYHAARWLRAAAELLTDPGRQAEAMFLHAAACNLALQSEPSARAAAAALSAADRFPPEVLLELEITRLAGLLGMGDVHTMGRITDEDWRSVPGGPANQVLTRAAALVLTDRWSEAADFLDETREIWLEGNAAAVAFGLLFGPAARALQGDLAGLERSLARPELRPMLAGDRNRVPHVQARARILLLFGERGRADALLAAHGQSTRDLPPSDLALHAALSGDVDRALDLARLTLATGAALAFPPAHTGICRMMAYLLTARGRFTRAREILANARLDQPVQTQLLDTAEATVEYLLGAVGRARRLLVAGLARAAEQDVVLGTEDLWLWLLEWELIHGSAGEAARCATELGRLTTRLDTGRARHNHLLARAVTEGDASAAAEAVGVVRERGQPSEIAETLFMLARHGHGDAKQLTEAYDLFGQLDALVLRARLRVIMQARGVSVPDDRATAAEQERLLASLVSEGLTNREMATVLRVSENSVEGRLNRLFQRTGYRSRVELATAILTGDFPA</sequence>
<evidence type="ECO:0000313" key="2">
    <source>
        <dbReference type="EMBL" id="TVT49897.1"/>
    </source>
</evidence>
<dbReference type="Proteomes" id="UP000320011">
    <property type="component" value="Unassembled WGS sequence"/>
</dbReference>
<proteinExistence type="predicted"/>
<dbReference type="PROSITE" id="PS50043">
    <property type="entry name" value="HTH_LUXR_2"/>
    <property type="match status" value="1"/>
</dbReference>
<evidence type="ECO:0000259" key="1">
    <source>
        <dbReference type="PROSITE" id="PS50043"/>
    </source>
</evidence>
<accession>A0A558CM92</accession>
<dbReference type="InterPro" id="IPR016032">
    <property type="entry name" value="Sig_transdc_resp-reg_C-effctor"/>
</dbReference>
<dbReference type="AlphaFoldDB" id="A0A558CM92"/>
<dbReference type="InterPro" id="IPR036388">
    <property type="entry name" value="WH-like_DNA-bd_sf"/>
</dbReference>
<dbReference type="GO" id="GO:0003677">
    <property type="term" value="F:DNA binding"/>
    <property type="evidence" value="ECO:0007669"/>
    <property type="project" value="InterPro"/>
</dbReference>
<keyword evidence="3" id="KW-1185">Reference proteome</keyword>
<dbReference type="Gene3D" id="1.25.40.10">
    <property type="entry name" value="Tetratricopeptide repeat domain"/>
    <property type="match status" value="1"/>
</dbReference>
<gene>
    <name evidence="2" type="ORF">FNH05_16455</name>
</gene>
<dbReference type="SMART" id="SM00421">
    <property type="entry name" value="HTH_LUXR"/>
    <property type="match status" value="1"/>
</dbReference>
<reference evidence="2 3" key="1">
    <citation type="submission" date="2019-07" db="EMBL/GenBank/DDBJ databases">
        <authorList>
            <person name="Duangmal K."/>
            <person name="Teo W.F.A."/>
        </authorList>
    </citation>
    <scope>NUCLEOTIDE SEQUENCE [LARGE SCALE GENOMIC DNA]</scope>
    <source>
        <strain evidence="2 3">TBRC 6029</strain>
    </source>
</reference>
<dbReference type="InterPro" id="IPR000792">
    <property type="entry name" value="Tscrpt_reg_LuxR_C"/>
</dbReference>
<dbReference type="GO" id="GO:0006355">
    <property type="term" value="P:regulation of DNA-templated transcription"/>
    <property type="evidence" value="ECO:0007669"/>
    <property type="project" value="InterPro"/>
</dbReference>
<name>A0A558CM92_9PSEU</name>
<comment type="caution">
    <text evidence="2">The sequence shown here is derived from an EMBL/GenBank/DDBJ whole genome shotgun (WGS) entry which is preliminary data.</text>
</comment>
<organism evidence="2 3">
    <name type="scientific">Amycolatopsis rhizosphaerae</name>
    <dbReference type="NCBI Taxonomy" id="2053003"/>
    <lineage>
        <taxon>Bacteria</taxon>
        <taxon>Bacillati</taxon>
        <taxon>Actinomycetota</taxon>
        <taxon>Actinomycetes</taxon>
        <taxon>Pseudonocardiales</taxon>
        <taxon>Pseudonocardiaceae</taxon>
        <taxon>Amycolatopsis</taxon>
    </lineage>
</organism>
<dbReference type="InterPro" id="IPR011990">
    <property type="entry name" value="TPR-like_helical_dom_sf"/>
</dbReference>
<dbReference type="EMBL" id="VJWX01000147">
    <property type="protein sequence ID" value="TVT49897.1"/>
    <property type="molecule type" value="Genomic_DNA"/>
</dbReference>
<feature type="domain" description="HTH luxR-type" evidence="1">
    <location>
        <begin position="811"/>
        <end position="876"/>
    </location>
</feature>
<dbReference type="OrthoDB" id="3333376at2"/>
<dbReference type="SUPFAM" id="SSF52540">
    <property type="entry name" value="P-loop containing nucleoside triphosphate hydrolases"/>
    <property type="match status" value="1"/>
</dbReference>